<feature type="domain" description="Subtilisin inhibitor" evidence="10">
    <location>
        <begin position="38"/>
        <end position="125"/>
    </location>
</feature>
<dbReference type="PRINTS" id="PR00294">
    <property type="entry name" value="SSBTLNINHBTR"/>
</dbReference>
<gene>
    <name evidence="11" type="ORF">GCM10022244_30480</name>
</gene>
<dbReference type="RefSeq" id="WP_345282783.1">
    <property type="nucleotide sequence ID" value="NZ_BAABAJ010000008.1"/>
</dbReference>
<keyword evidence="7" id="KW-1015">Disulfide bond</keyword>
<keyword evidence="9" id="KW-0732">Signal</keyword>
<feature type="signal peptide" evidence="9">
    <location>
        <begin position="1"/>
        <end position="25"/>
    </location>
</feature>
<accession>A0ABP7MAZ3</accession>
<dbReference type="SUPFAM" id="SSF55399">
    <property type="entry name" value="Subtilisin inhibitor"/>
    <property type="match status" value="1"/>
</dbReference>
<protein>
    <recommendedName>
        <fullName evidence="10">Subtilisin inhibitor domain-containing protein</fullName>
    </recommendedName>
</protein>
<evidence type="ECO:0000256" key="5">
    <source>
        <dbReference type="ARBA" id="ARBA00022690"/>
    </source>
</evidence>
<evidence type="ECO:0000256" key="3">
    <source>
        <dbReference type="ARBA" id="ARBA00011738"/>
    </source>
</evidence>
<organism evidence="11 12">
    <name type="scientific">Streptomyces gulbargensis</name>
    <dbReference type="NCBI Taxonomy" id="364901"/>
    <lineage>
        <taxon>Bacteria</taxon>
        <taxon>Bacillati</taxon>
        <taxon>Actinomycetota</taxon>
        <taxon>Actinomycetes</taxon>
        <taxon>Kitasatosporales</taxon>
        <taxon>Streptomycetaceae</taxon>
        <taxon>Streptomyces</taxon>
    </lineage>
</organism>
<evidence type="ECO:0000256" key="8">
    <source>
        <dbReference type="RuleBase" id="RU003471"/>
    </source>
</evidence>
<keyword evidence="12" id="KW-1185">Reference proteome</keyword>
<comment type="subcellular location">
    <subcellularLocation>
        <location evidence="1">Secreted</location>
    </subcellularLocation>
</comment>
<evidence type="ECO:0000313" key="11">
    <source>
        <dbReference type="EMBL" id="GAA3919255.1"/>
    </source>
</evidence>
<evidence type="ECO:0000259" key="10">
    <source>
        <dbReference type="Pfam" id="PF00720"/>
    </source>
</evidence>
<comment type="subunit">
    <text evidence="3">Homodimer.</text>
</comment>
<keyword evidence="6 8" id="KW-0722">Serine protease inhibitor</keyword>
<comment type="similarity">
    <text evidence="2 8">Belongs to the protease inhibitor I16 (SSI) family.</text>
</comment>
<feature type="chain" id="PRO_5046420738" description="Subtilisin inhibitor domain-containing protein" evidence="9">
    <location>
        <begin position="26"/>
        <end position="150"/>
    </location>
</feature>
<dbReference type="Proteomes" id="UP001501000">
    <property type="component" value="Unassembled WGS sequence"/>
</dbReference>
<evidence type="ECO:0000256" key="7">
    <source>
        <dbReference type="ARBA" id="ARBA00023157"/>
    </source>
</evidence>
<evidence type="ECO:0000256" key="4">
    <source>
        <dbReference type="ARBA" id="ARBA00022525"/>
    </source>
</evidence>
<dbReference type="InterPro" id="IPR023549">
    <property type="entry name" value="Subtilisin_inhibitor"/>
</dbReference>
<keyword evidence="5 8" id="KW-0646">Protease inhibitor</keyword>
<keyword evidence="4" id="KW-0964">Secreted</keyword>
<dbReference type="Pfam" id="PF00720">
    <property type="entry name" value="SSI"/>
    <property type="match status" value="1"/>
</dbReference>
<evidence type="ECO:0000313" key="12">
    <source>
        <dbReference type="Proteomes" id="UP001501000"/>
    </source>
</evidence>
<dbReference type="EMBL" id="BAABAJ010000008">
    <property type="protein sequence ID" value="GAA3919255.1"/>
    <property type="molecule type" value="Genomic_DNA"/>
</dbReference>
<comment type="caution">
    <text evidence="11">The sequence shown here is derived from an EMBL/GenBank/DDBJ whole genome shotgun (WGS) entry which is preliminary data.</text>
</comment>
<evidence type="ECO:0000256" key="9">
    <source>
        <dbReference type="SAM" id="SignalP"/>
    </source>
</evidence>
<dbReference type="Gene3D" id="3.30.350.10">
    <property type="entry name" value="Subtilisin inhibitor-like"/>
    <property type="match status" value="1"/>
</dbReference>
<evidence type="ECO:0000256" key="1">
    <source>
        <dbReference type="ARBA" id="ARBA00004613"/>
    </source>
</evidence>
<evidence type="ECO:0000256" key="2">
    <source>
        <dbReference type="ARBA" id="ARBA00010472"/>
    </source>
</evidence>
<name>A0ABP7MAZ3_9ACTN</name>
<proteinExistence type="inferred from homology"/>
<sequence>MKMFTATLAGAVLAAALTLVCATTASPVSTPSRTGNAHLWLTVTRTTAEGAALTGDVRLVCPGRRSVGHHPHREAACAEVDAAHGDFDALPGLSSAVCSNDVLRVVATARGTYEGRPVRWERAYASDCHLALATGHVFDFPTEPSRTSVL</sequence>
<evidence type="ECO:0000256" key="6">
    <source>
        <dbReference type="ARBA" id="ARBA00022900"/>
    </source>
</evidence>
<dbReference type="InterPro" id="IPR000691">
    <property type="entry name" value="Prot_inh_I16_SSI"/>
</dbReference>
<dbReference type="InterPro" id="IPR036819">
    <property type="entry name" value="Subtilisin_inhibitor-like_sf"/>
</dbReference>
<reference evidence="12" key="1">
    <citation type="journal article" date="2019" name="Int. J. Syst. Evol. Microbiol.">
        <title>The Global Catalogue of Microorganisms (GCM) 10K type strain sequencing project: providing services to taxonomists for standard genome sequencing and annotation.</title>
        <authorList>
            <consortium name="The Broad Institute Genomics Platform"/>
            <consortium name="The Broad Institute Genome Sequencing Center for Infectious Disease"/>
            <person name="Wu L."/>
            <person name="Ma J."/>
        </authorList>
    </citation>
    <scope>NUCLEOTIDE SEQUENCE [LARGE SCALE GENOMIC DNA]</scope>
    <source>
        <strain evidence="12">JCM 16956</strain>
    </source>
</reference>